<name>A0A0B7B9Y5_9EUPU</name>
<dbReference type="EMBL" id="HACG01042010">
    <property type="protein sequence ID" value="CEK88875.1"/>
    <property type="molecule type" value="Transcribed_RNA"/>
</dbReference>
<protein>
    <submittedName>
        <fullName evidence="3">Uncharacterized protein</fullName>
    </submittedName>
</protein>
<reference evidence="3" key="1">
    <citation type="submission" date="2014-12" db="EMBL/GenBank/DDBJ databases">
        <title>Insight into the proteome of Arion vulgaris.</title>
        <authorList>
            <person name="Aradska J."/>
            <person name="Bulat T."/>
            <person name="Smidak R."/>
            <person name="Sarate P."/>
            <person name="Gangsoo J."/>
            <person name="Sialana F."/>
            <person name="Bilban M."/>
            <person name="Lubec G."/>
        </authorList>
    </citation>
    <scope>NUCLEOTIDE SEQUENCE</scope>
    <source>
        <tissue evidence="3">Skin</tissue>
    </source>
</reference>
<dbReference type="AlphaFoldDB" id="A0A0B7B9Y5"/>
<evidence type="ECO:0000313" key="2">
    <source>
        <dbReference type="EMBL" id="CEK88873.1"/>
    </source>
</evidence>
<proteinExistence type="predicted"/>
<gene>
    <name evidence="3" type="primary">ORF167585</name>
    <name evidence="2" type="synonym">ORF167572</name>
    <name evidence="4" type="synonym">ORF167590</name>
</gene>
<evidence type="ECO:0000313" key="3">
    <source>
        <dbReference type="EMBL" id="CEK88875.1"/>
    </source>
</evidence>
<feature type="region of interest" description="Disordered" evidence="1">
    <location>
        <begin position="1"/>
        <end position="29"/>
    </location>
</feature>
<evidence type="ECO:0000313" key="4">
    <source>
        <dbReference type="EMBL" id="CEK88876.1"/>
    </source>
</evidence>
<evidence type="ECO:0000256" key="1">
    <source>
        <dbReference type="SAM" id="MobiDB-lite"/>
    </source>
</evidence>
<sequence length="76" mass="8609">MVNVRTDGDCGAGTRADRARKQTMHDRARAGRTCTALMGRGRREGDRTTQMCKAKHWKVQQRLNPVSISARRELLL</sequence>
<feature type="compositionally biased region" description="Basic and acidic residues" evidence="1">
    <location>
        <begin position="15"/>
        <end position="29"/>
    </location>
</feature>
<organism evidence="3">
    <name type="scientific">Arion vulgaris</name>
    <dbReference type="NCBI Taxonomy" id="1028688"/>
    <lineage>
        <taxon>Eukaryota</taxon>
        <taxon>Metazoa</taxon>
        <taxon>Spiralia</taxon>
        <taxon>Lophotrochozoa</taxon>
        <taxon>Mollusca</taxon>
        <taxon>Gastropoda</taxon>
        <taxon>Heterobranchia</taxon>
        <taxon>Euthyneura</taxon>
        <taxon>Panpulmonata</taxon>
        <taxon>Eupulmonata</taxon>
        <taxon>Stylommatophora</taxon>
        <taxon>Helicina</taxon>
        <taxon>Arionoidea</taxon>
        <taxon>Arionidae</taxon>
        <taxon>Arion</taxon>
    </lineage>
</organism>
<dbReference type="EMBL" id="HACG01042008">
    <property type="protein sequence ID" value="CEK88873.1"/>
    <property type="molecule type" value="Transcribed_RNA"/>
</dbReference>
<feature type="non-terminal residue" evidence="3">
    <location>
        <position position="76"/>
    </location>
</feature>
<dbReference type="EMBL" id="HACG01042011">
    <property type="protein sequence ID" value="CEK88876.1"/>
    <property type="molecule type" value="Transcribed_RNA"/>
</dbReference>
<accession>A0A0B7B9Y5</accession>